<name>A0A2T7P695_POMCA</name>
<dbReference type="Proteomes" id="UP000245119">
    <property type="component" value="Linkage Group LG6"/>
</dbReference>
<dbReference type="InterPro" id="IPR000007">
    <property type="entry name" value="Tubby_C"/>
</dbReference>
<dbReference type="STRING" id="400727.A0A2T7P695"/>
<evidence type="ECO:0000256" key="1">
    <source>
        <dbReference type="ARBA" id="ARBA00004496"/>
    </source>
</evidence>
<dbReference type="PANTHER" id="PTHR16517">
    <property type="entry name" value="TUBBY-RELATED"/>
    <property type="match status" value="1"/>
</dbReference>
<gene>
    <name evidence="9" type="ORF">C0Q70_11541</name>
</gene>
<dbReference type="InterPro" id="IPR025659">
    <property type="entry name" value="Tubby-like_C"/>
</dbReference>
<feature type="compositionally biased region" description="Low complexity" evidence="6">
    <location>
        <begin position="586"/>
        <end position="603"/>
    </location>
</feature>
<dbReference type="Pfam" id="PF24797">
    <property type="entry name" value="Beta-prop_WDR35_TULP_N"/>
    <property type="match status" value="1"/>
</dbReference>
<comment type="caution">
    <text evidence="9">The sequence shown here is derived from an EMBL/GenBank/DDBJ whole genome shotgun (WGS) entry which is preliminary data.</text>
</comment>
<dbReference type="PANTHER" id="PTHR16517:SF2">
    <property type="entry name" value="TUBBY-RELATED PROTEIN 4"/>
    <property type="match status" value="1"/>
</dbReference>
<proteinExistence type="inferred from homology"/>
<comment type="subcellular location">
    <subcellularLocation>
        <location evidence="1">Cytoplasm</location>
    </subcellularLocation>
</comment>
<evidence type="ECO:0000313" key="10">
    <source>
        <dbReference type="Proteomes" id="UP000245119"/>
    </source>
</evidence>
<feature type="region of interest" description="Disordered" evidence="6">
    <location>
        <begin position="360"/>
        <end position="397"/>
    </location>
</feature>
<dbReference type="GO" id="GO:0005737">
    <property type="term" value="C:cytoplasm"/>
    <property type="evidence" value="ECO:0007669"/>
    <property type="project" value="UniProtKB-SubCell"/>
</dbReference>
<evidence type="ECO:0000256" key="3">
    <source>
        <dbReference type="ARBA" id="ARBA00022490"/>
    </source>
</evidence>
<evidence type="ECO:0000256" key="4">
    <source>
        <dbReference type="ARBA" id="ARBA00022574"/>
    </source>
</evidence>
<accession>A0A2T7P695</accession>
<sequence>MSARHAELSHDVTDFAWSHDGRMALICYRDGFVLVGSVAGQRYWSSMLNLDNTSILCGIWSPDDQQVMFGTSDGQLIVMSSTGAMVSQVTINEGFEITSMTWSCEKFNMEEADNRGGAPYGQRSLEGREKNHTLAVCFKYGDIFLMSDYHDPCPRIISTSLTGLKIEWSNCGQYLAVGGFLRLPNLQCRNELHFYSCEGKRIHWVPVPSQGKPLTALTWGHNDKRLFLAAGCQLYVAWVSKQVAPLQFLSQRVIHRLVRHEKSVLQLPLPVRLRQGVQSLFSPTVKSYIPDPFKLRAFISTPPPGRERMFCTMIRHGDETSGGHYTLYLEYLGGLVPLLKGKRASKLRPDFVIFDPKIRTSSRSQGDSSAVQTDSSSESEADVVTDGCGSPRMQRRRRHKVFRAEKVDRSITFRTLDELLYNDNLPETNKLVEVTSNIWGTKFQITGVASYLPSMLGQVVYKTSLLHLQPRQMTITLQEIYGSTQPLARDPNFTPAGASDDDDEGCCKYEVEKLEYVRSVVHLGGVVTTRLNHTGSIRGHTFSPVRDNRTQPSTLAFSVDPAVHKDAYIAQGARPKTCNNSLPKRPSSVKASTPSVTSSTTTTFNPTTTTTTYANGSIFASATTTTTSSTTTSTTTTTTTTIDNTNFDASETAVVPIPITCSPISPEPEAAGILKRVAAGGSTEGPRWADPASQAIKYIDEEASDVSELPFENNMVADCSLSSAPSSVLLQRRLYLAQRDDAEEDEDSDVSHPLVKGQAPASPGGGDPEKVGLQDSDDDSPPQVHADHDLTQRAASCKNGVSVTAAAAVLANGLGCNDIEILQSASLPASPLHSSSRADTPTRKVREELLKAQCHHLSPVLRRKGKHECNIESLDDELVLSVMEDFKGGMAYHNLETFQKAQLKHKVGRLTSLYRLTAQNSSSQMFVMHNKAPLWNENSQVYQLDFGGRVTQESAKNFQIELLDRQVMQFGRIDSNAYTLDFQYPFTALQAFAVALANVTQRLK</sequence>
<evidence type="ECO:0000259" key="8">
    <source>
        <dbReference type="Pfam" id="PF24797"/>
    </source>
</evidence>
<dbReference type="AlphaFoldDB" id="A0A2T7P695"/>
<feature type="region of interest" description="Disordered" evidence="6">
    <location>
        <begin position="575"/>
        <end position="603"/>
    </location>
</feature>
<protein>
    <submittedName>
        <fullName evidence="9">Uncharacterized protein</fullName>
    </submittedName>
</protein>
<dbReference type="EMBL" id="PZQS01000006">
    <property type="protein sequence ID" value="PVD28945.1"/>
    <property type="molecule type" value="Genomic_DNA"/>
</dbReference>
<evidence type="ECO:0000256" key="2">
    <source>
        <dbReference type="ARBA" id="ARBA00007129"/>
    </source>
</evidence>
<feature type="compositionally biased region" description="Polar residues" evidence="6">
    <location>
        <begin position="360"/>
        <end position="376"/>
    </location>
</feature>
<dbReference type="OrthoDB" id="8775810at2759"/>
<dbReference type="SUPFAM" id="SSF82171">
    <property type="entry name" value="DPP6 N-terminal domain-like"/>
    <property type="match status" value="1"/>
</dbReference>
<keyword evidence="4" id="KW-0853">WD repeat</keyword>
<keyword evidence="3" id="KW-0963">Cytoplasm</keyword>
<feature type="region of interest" description="Disordered" evidence="6">
    <location>
        <begin position="740"/>
        <end position="786"/>
    </location>
</feature>
<evidence type="ECO:0000313" key="9">
    <source>
        <dbReference type="EMBL" id="PVD28945.1"/>
    </source>
</evidence>
<dbReference type="Pfam" id="PF01167">
    <property type="entry name" value="Tub"/>
    <property type="match status" value="1"/>
</dbReference>
<dbReference type="InterPro" id="IPR056159">
    <property type="entry name" value="Beta-prop_IFT121_TULP_N"/>
</dbReference>
<evidence type="ECO:0000256" key="5">
    <source>
        <dbReference type="ARBA" id="ARBA00022737"/>
    </source>
</evidence>
<organism evidence="9 10">
    <name type="scientific">Pomacea canaliculata</name>
    <name type="common">Golden apple snail</name>
    <dbReference type="NCBI Taxonomy" id="400727"/>
    <lineage>
        <taxon>Eukaryota</taxon>
        <taxon>Metazoa</taxon>
        <taxon>Spiralia</taxon>
        <taxon>Lophotrochozoa</taxon>
        <taxon>Mollusca</taxon>
        <taxon>Gastropoda</taxon>
        <taxon>Caenogastropoda</taxon>
        <taxon>Architaenioglossa</taxon>
        <taxon>Ampullarioidea</taxon>
        <taxon>Ampullariidae</taxon>
        <taxon>Pomacea</taxon>
    </lineage>
</organism>
<keyword evidence="5" id="KW-0677">Repeat</keyword>
<dbReference type="InterPro" id="IPR015943">
    <property type="entry name" value="WD40/YVTN_repeat-like_dom_sf"/>
</dbReference>
<evidence type="ECO:0000256" key="6">
    <source>
        <dbReference type="SAM" id="MobiDB-lite"/>
    </source>
</evidence>
<dbReference type="SUPFAM" id="SSF54518">
    <property type="entry name" value="Tubby C-terminal domain-like"/>
    <property type="match status" value="1"/>
</dbReference>
<feature type="domain" description="IFT121/TULP4 N-terminal" evidence="8">
    <location>
        <begin position="11"/>
        <end position="239"/>
    </location>
</feature>
<dbReference type="Gene3D" id="2.130.10.10">
    <property type="entry name" value="YVTN repeat-like/Quinoprotein amine dehydrogenase"/>
    <property type="match status" value="1"/>
</dbReference>
<keyword evidence="10" id="KW-1185">Reference proteome</keyword>
<dbReference type="Gene3D" id="3.20.90.10">
    <property type="entry name" value="Tubby Protein, Chain A"/>
    <property type="match status" value="1"/>
</dbReference>
<feature type="domain" description="Tubby C-terminal" evidence="7">
    <location>
        <begin position="909"/>
        <end position="998"/>
    </location>
</feature>
<evidence type="ECO:0000259" key="7">
    <source>
        <dbReference type="Pfam" id="PF01167"/>
    </source>
</evidence>
<reference evidence="9 10" key="1">
    <citation type="submission" date="2018-04" db="EMBL/GenBank/DDBJ databases">
        <title>The genome of golden apple snail Pomacea canaliculata provides insight into stress tolerance and invasive adaptation.</title>
        <authorList>
            <person name="Liu C."/>
            <person name="Liu B."/>
            <person name="Ren Y."/>
            <person name="Zhang Y."/>
            <person name="Wang H."/>
            <person name="Li S."/>
            <person name="Jiang F."/>
            <person name="Yin L."/>
            <person name="Zhang G."/>
            <person name="Qian W."/>
            <person name="Fan W."/>
        </authorList>
    </citation>
    <scope>NUCLEOTIDE SEQUENCE [LARGE SCALE GENOMIC DNA]</scope>
    <source>
        <strain evidence="9">SZHN2017</strain>
        <tissue evidence="9">Muscle</tissue>
    </source>
</reference>
<comment type="similarity">
    <text evidence="2">Belongs to the TUB family.</text>
</comment>